<evidence type="ECO:0000313" key="3">
    <source>
        <dbReference type="Proteomes" id="UP001162156"/>
    </source>
</evidence>
<keyword evidence="3" id="KW-1185">Reference proteome</keyword>
<accession>A0AAV8WLS2</accession>
<evidence type="ECO:0000313" key="2">
    <source>
        <dbReference type="EMBL" id="KAJ8927180.1"/>
    </source>
</evidence>
<proteinExistence type="predicted"/>
<sequence>MRLTKQSYSEKIAEINKGYNDKIKELQAELESKTEFNKRWIKETKLITENLEKLISDLKIEIHRLRKENKNLREKLHECGNKIEQYKVFVQLVTKDVNKISNMTVASADVI</sequence>
<dbReference type="Proteomes" id="UP001162156">
    <property type="component" value="Unassembled WGS sequence"/>
</dbReference>
<protein>
    <submittedName>
        <fullName evidence="2">Uncharacterized protein</fullName>
    </submittedName>
</protein>
<reference evidence="2" key="1">
    <citation type="journal article" date="2023" name="Insect Mol. Biol.">
        <title>Genome sequencing provides insights into the evolution of gene families encoding plant cell wall-degrading enzymes in longhorned beetles.</title>
        <authorList>
            <person name="Shin N.R."/>
            <person name="Okamura Y."/>
            <person name="Kirsch R."/>
            <person name="Pauchet Y."/>
        </authorList>
    </citation>
    <scope>NUCLEOTIDE SEQUENCE</scope>
    <source>
        <strain evidence="2">RBIC_L_NR</strain>
    </source>
</reference>
<evidence type="ECO:0000256" key="1">
    <source>
        <dbReference type="SAM" id="Coils"/>
    </source>
</evidence>
<name>A0AAV8WLS2_9CUCU</name>
<keyword evidence="1" id="KW-0175">Coiled coil</keyword>
<dbReference type="EMBL" id="JANEYF010005719">
    <property type="protein sequence ID" value="KAJ8927180.1"/>
    <property type="molecule type" value="Genomic_DNA"/>
</dbReference>
<comment type="caution">
    <text evidence="2">The sequence shown here is derived from an EMBL/GenBank/DDBJ whole genome shotgun (WGS) entry which is preliminary data.</text>
</comment>
<dbReference type="AlphaFoldDB" id="A0AAV8WLS2"/>
<organism evidence="2 3">
    <name type="scientific">Rhamnusium bicolor</name>
    <dbReference type="NCBI Taxonomy" id="1586634"/>
    <lineage>
        <taxon>Eukaryota</taxon>
        <taxon>Metazoa</taxon>
        <taxon>Ecdysozoa</taxon>
        <taxon>Arthropoda</taxon>
        <taxon>Hexapoda</taxon>
        <taxon>Insecta</taxon>
        <taxon>Pterygota</taxon>
        <taxon>Neoptera</taxon>
        <taxon>Endopterygota</taxon>
        <taxon>Coleoptera</taxon>
        <taxon>Polyphaga</taxon>
        <taxon>Cucujiformia</taxon>
        <taxon>Chrysomeloidea</taxon>
        <taxon>Cerambycidae</taxon>
        <taxon>Lepturinae</taxon>
        <taxon>Rhagiini</taxon>
        <taxon>Rhamnusium</taxon>
    </lineage>
</organism>
<gene>
    <name evidence="2" type="ORF">NQ314_020456</name>
</gene>
<feature type="coiled-coil region" evidence="1">
    <location>
        <begin position="9"/>
        <end position="82"/>
    </location>
</feature>